<dbReference type="Proteomes" id="UP000587070">
    <property type="component" value="Unassembled WGS sequence"/>
</dbReference>
<dbReference type="InterPro" id="IPR036597">
    <property type="entry name" value="Fido-like_dom_sf"/>
</dbReference>
<organism evidence="2 3">
    <name type="scientific">Rhodocyclus tenuis</name>
    <name type="common">Rhodospirillum tenue</name>
    <dbReference type="NCBI Taxonomy" id="1066"/>
    <lineage>
        <taxon>Bacteria</taxon>
        <taxon>Pseudomonadati</taxon>
        <taxon>Pseudomonadota</taxon>
        <taxon>Betaproteobacteria</taxon>
        <taxon>Rhodocyclales</taxon>
        <taxon>Rhodocyclaceae</taxon>
        <taxon>Rhodocyclus</taxon>
    </lineage>
</organism>
<dbReference type="EMBL" id="JACIGE010000016">
    <property type="protein sequence ID" value="MBB4249010.1"/>
    <property type="molecule type" value="Genomic_DNA"/>
</dbReference>
<dbReference type="PROSITE" id="PS51459">
    <property type="entry name" value="FIDO"/>
    <property type="match status" value="1"/>
</dbReference>
<accession>A0A840GDT1</accession>
<comment type="caution">
    <text evidence="2">The sequence shown here is derived from an EMBL/GenBank/DDBJ whole genome shotgun (WGS) entry which is preliminary data.</text>
</comment>
<dbReference type="PIRSF" id="PIRSF018297">
    <property type="entry name" value="Doc"/>
    <property type="match status" value="1"/>
</dbReference>
<gene>
    <name evidence="2" type="ORF">GGD90_003412</name>
</gene>
<dbReference type="PANTHER" id="PTHR39426:SF1">
    <property type="entry name" value="HOMOLOGY TO DEATH-ON-CURING PROTEIN OF PHAGE P1"/>
    <property type="match status" value="1"/>
</dbReference>
<dbReference type="InterPro" id="IPR003812">
    <property type="entry name" value="Fido"/>
</dbReference>
<dbReference type="PANTHER" id="PTHR39426">
    <property type="entry name" value="HOMOLOGY TO DEATH-ON-CURING PROTEIN OF PHAGE P1"/>
    <property type="match status" value="1"/>
</dbReference>
<dbReference type="RefSeq" id="WP_153117884.1">
    <property type="nucleotide sequence ID" value="NZ_JACIGE010000016.1"/>
</dbReference>
<dbReference type="NCBIfam" id="TIGR01550">
    <property type="entry name" value="DOC_P1"/>
    <property type="match status" value="1"/>
</dbReference>
<proteinExistence type="predicted"/>
<dbReference type="InterPro" id="IPR053737">
    <property type="entry name" value="Type_II_TA_Toxin"/>
</dbReference>
<dbReference type="Pfam" id="PF02661">
    <property type="entry name" value="Fic"/>
    <property type="match status" value="1"/>
</dbReference>
<keyword evidence="3" id="KW-1185">Reference proteome</keyword>
<dbReference type="Gene3D" id="1.20.120.1870">
    <property type="entry name" value="Fic/DOC protein, Fido domain"/>
    <property type="match status" value="1"/>
</dbReference>
<protein>
    <submittedName>
        <fullName evidence="2">Death-on-curing protein</fullName>
    </submittedName>
</protein>
<evidence type="ECO:0000259" key="1">
    <source>
        <dbReference type="PROSITE" id="PS51459"/>
    </source>
</evidence>
<dbReference type="GO" id="GO:0016301">
    <property type="term" value="F:kinase activity"/>
    <property type="evidence" value="ECO:0007669"/>
    <property type="project" value="InterPro"/>
</dbReference>
<name>A0A840GDT1_RHOTE</name>
<dbReference type="SUPFAM" id="SSF140931">
    <property type="entry name" value="Fic-like"/>
    <property type="match status" value="1"/>
</dbReference>
<feature type="domain" description="Fido" evidence="1">
    <location>
        <begin position="6"/>
        <end position="122"/>
    </location>
</feature>
<evidence type="ECO:0000313" key="2">
    <source>
        <dbReference type="EMBL" id="MBB4249010.1"/>
    </source>
</evidence>
<evidence type="ECO:0000313" key="3">
    <source>
        <dbReference type="Proteomes" id="UP000587070"/>
    </source>
</evidence>
<dbReference type="OrthoDB" id="9802752at2"/>
<sequence>MNFLWINRRALLLLHEESLAIHGGASGLRDEGLLESALGRPENLAAYGNPDVFDCAAAYAFGLSRNHPFIDGNKRAGFLAAGLFLRMNGFRLAASQADALSQMLALAAGELPETDFAAWLRRTSAAR</sequence>
<dbReference type="AlphaFoldDB" id="A0A840GDT1"/>
<reference evidence="2 3" key="1">
    <citation type="submission" date="2020-08" db="EMBL/GenBank/DDBJ databases">
        <title>Genome sequencing of Purple Non-Sulfur Bacteria from various extreme environments.</title>
        <authorList>
            <person name="Mayer M."/>
        </authorList>
    </citation>
    <scope>NUCLEOTIDE SEQUENCE [LARGE SCALE GENOMIC DNA]</scope>
    <source>
        <strain evidence="2 3">2761</strain>
    </source>
</reference>
<dbReference type="InterPro" id="IPR006440">
    <property type="entry name" value="Doc"/>
</dbReference>